<dbReference type="PANTHER" id="PTHR34356">
    <property type="entry name" value="ANTIGENIC HEAT-STABLE PROTEIN"/>
    <property type="match status" value="1"/>
</dbReference>
<dbReference type="Pfam" id="PF00403">
    <property type="entry name" value="HMA"/>
    <property type="match status" value="1"/>
</dbReference>
<proteinExistence type="predicted"/>
<reference evidence="3 4" key="1">
    <citation type="submission" date="2021-05" db="EMBL/GenBank/DDBJ databases">
        <title>Genome Assembly of Synthetic Allotetraploid Brassica napus Reveals Homoeologous Exchanges between Subgenomes.</title>
        <authorList>
            <person name="Davis J.T."/>
        </authorList>
    </citation>
    <scope>NUCLEOTIDE SEQUENCE [LARGE SCALE GENOMIC DNA]</scope>
    <source>
        <strain evidence="4">cv. Da-Ae</strain>
        <tissue evidence="3">Seedling</tissue>
    </source>
</reference>
<accession>A0ABQ7ZWI6</accession>
<gene>
    <name evidence="3" type="ORF">HID58_060356</name>
</gene>
<feature type="compositionally biased region" description="Low complexity" evidence="1">
    <location>
        <begin position="218"/>
        <end position="227"/>
    </location>
</feature>
<feature type="non-terminal residue" evidence="3">
    <location>
        <position position="336"/>
    </location>
</feature>
<dbReference type="EMBL" id="JAGKQM010000014">
    <property type="protein sequence ID" value="KAH0884260.1"/>
    <property type="molecule type" value="Genomic_DNA"/>
</dbReference>
<evidence type="ECO:0000256" key="1">
    <source>
        <dbReference type="SAM" id="MobiDB-lite"/>
    </source>
</evidence>
<dbReference type="CDD" id="cd00371">
    <property type="entry name" value="HMA"/>
    <property type="match status" value="1"/>
</dbReference>
<organism evidence="3 4">
    <name type="scientific">Brassica napus</name>
    <name type="common">Rape</name>
    <dbReference type="NCBI Taxonomy" id="3708"/>
    <lineage>
        <taxon>Eukaryota</taxon>
        <taxon>Viridiplantae</taxon>
        <taxon>Streptophyta</taxon>
        <taxon>Embryophyta</taxon>
        <taxon>Tracheophyta</taxon>
        <taxon>Spermatophyta</taxon>
        <taxon>Magnoliopsida</taxon>
        <taxon>eudicotyledons</taxon>
        <taxon>Gunneridae</taxon>
        <taxon>Pentapetalae</taxon>
        <taxon>rosids</taxon>
        <taxon>malvids</taxon>
        <taxon>Brassicales</taxon>
        <taxon>Brassicaceae</taxon>
        <taxon>Brassiceae</taxon>
        <taxon>Brassica</taxon>
    </lineage>
</organism>
<sequence length="336" mass="36554">MAMAPPPRRKKISKKEVIEKLKDDGDFDSLRLKIIRRLKDNEELRNKMTSVVKESRALNGPDAQKMKTRQLSDAIFQEVGSKMLSQLSDGLWGIIRSEDGMKKEIRETVQSVYTTLSNPGGVQEGPSTREAEHNIPFPTSSSLLHLGNEIGPSSKQKQELIYVQENKGEAACSSSTNNRVSYTDNNNNINCDDEEDPELPPVATTTAASAIPIAIAFSSSSSSSSPTNPKPQSRNFSRPSPRGLGLARSFASSHMATVPASDSIISHTEFMVDMKCEGCVNAVKSKLETIEGIEKVDVDLANQVVRILGSSPVKAMSLALEQTGRKARLIGQGVPQ</sequence>
<dbReference type="InterPro" id="IPR036163">
    <property type="entry name" value="HMA_dom_sf"/>
</dbReference>
<feature type="region of interest" description="Disordered" evidence="1">
    <location>
        <begin position="218"/>
        <end position="245"/>
    </location>
</feature>
<protein>
    <recommendedName>
        <fullName evidence="2">HMA domain-containing protein</fullName>
    </recommendedName>
</protein>
<feature type="domain" description="HMA" evidence="2">
    <location>
        <begin position="265"/>
        <end position="328"/>
    </location>
</feature>
<keyword evidence="4" id="KW-1185">Reference proteome</keyword>
<evidence type="ECO:0000259" key="2">
    <source>
        <dbReference type="PROSITE" id="PS50846"/>
    </source>
</evidence>
<dbReference type="PROSITE" id="PS50846">
    <property type="entry name" value="HMA_2"/>
    <property type="match status" value="1"/>
</dbReference>
<feature type="region of interest" description="Disordered" evidence="1">
    <location>
        <begin position="172"/>
        <end position="201"/>
    </location>
</feature>
<feature type="compositionally biased region" description="Polar residues" evidence="1">
    <location>
        <begin position="172"/>
        <end position="183"/>
    </location>
</feature>
<dbReference type="SUPFAM" id="SSF55008">
    <property type="entry name" value="HMA, heavy metal-associated domain"/>
    <property type="match status" value="1"/>
</dbReference>
<dbReference type="PANTHER" id="PTHR34356:SF3">
    <property type="entry name" value="EXPRESSED PROTEIN"/>
    <property type="match status" value="1"/>
</dbReference>
<name>A0ABQ7ZWI6_BRANA</name>
<comment type="caution">
    <text evidence="3">The sequence shown here is derived from an EMBL/GenBank/DDBJ whole genome shotgun (WGS) entry which is preliminary data.</text>
</comment>
<dbReference type="Proteomes" id="UP000824890">
    <property type="component" value="Unassembled WGS sequence"/>
</dbReference>
<evidence type="ECO:0000313" key="4">
    <source>
        <dbReference type="Proteomes" id="UP000824890"/>
    </source>
</evidence>
<feature type="region of interest" description="Disordered" evidence="1">
    <location>
        <begin position="116"/>
        <end position="150"/>
    </location>
</feature>
<evidence type="ECO:0000313" key="3">
    <source>
        <dbReference type="EMBL" id="KAH0884260.1"/>
    </source>
</evidence>
<dbReference type="InterPro" id="IPR006121">
    <property type="entry name" value="HMA_dom"/>
</dbReference>
<dbReference type="Gene3D" id="3.30.70.100">
    <property type="match status" value="1"/>
</dbReference>